<dbReference type="PROSITE" id="PS51257">
    <property type="entry name" value="PROKAR_LIPOPROTEIN"/>
    <property type="match status" value="1"/>
</dbReference>
<protein>
    <recommendedName>
        <fullName evidence="4">Capsule synthesis protein CapA domain-containing protein</fullName>
    </recommendedName>
</protein>
<dbReference type="SMART" id="SM00854">
    <property type="entry name" value="PGA_cap"/>
    <property type="match status" value="1"/>
</dbReference>
<evidence type="ECO:0000259" key="4">
    <source>
        <dbReference type="SMART" id="SM00854"/>
    </source>
</evidence>
<dbReference type="PANTHER" id="PTHR33393">
    <property type="entry name" value="POLYGLUTAMINE SYNTHESIS ACCESSORY PROTEIN RV0574C-RELATED"/>
    <property type="match status" value="1"/>
</dbReference>
<dbReference type="PANTHER" id="PTHR33393:SF13">
    <property type="entry name" value="PGA BIOSYNTHESIS PROTEIN CAPA"/>
    <property type="match status" value="1"/>
</dbReference>
<reference evidence="6" key="1">
    <citation type="journal article" date="2019" name="Int. J. Syst. Evol. Microbiol.">
        <title>The Global Catalogue of Microorganisms (GCM) 10K type strain sequencing project: providing services to taxonomists for standard genome sequencing and annotation.</title>
        <authorList>
            <consortium name="The Broad Institute Genomics Platform"/>
            <consortium name="The Broad Institute Genome Sequencing Center for Infectious Disease"/>
            <person name="Wu L."/>
            <person name="Ma J."/>
        </authorList>
    </citation>
    <scope>NUCLEOTIDE SEQUENCE [LARGE SCALE GENOMIC DNA]</scope>
    <source>
        <strain evidence="6">JCM 16929</strain>
    </source>
</reference>
<feature type="chain" id="PRO_5047161647" description="Capsule synthesis protein CapA domain-containing protein" evidence="3">
    <location>
        <begin position="22"/>
        <end position="477"/>
    </location>
</feature>
<dbReference type="InterPro" id="IPR019079">
    <property type="entry name" value="Capsule_synth_CapA"/>
</dbReference>
<evidence type="ECO:0000313" key="5">
    <source>
        <dbReference type="EMBL" id="GAA3624234.1"/>
    </source>
</evidence>
<dbReference type="Pfam" id="PF09587">
    <property type="entry name" value="PGA_cap"/>
    <property type="match status" value="1"/>
</dbReference>
<dbReference type="Proteomes" id="UP001501490">
    <property type="component" value="Unassembled WGS sequence"/>
</dbReference>
<dbReference type="InterPro" id="IPR029052">
    <property type="entry name" value="Metallo-depent_PP-like"/>
</dbReference>
<dbReference type="CDD" id="cd07381">
    <property type="entry name" value="MPP_CapA"/>
    <property type="match status" value="1"/>
</dbReference>
<evidence type="ECO:0000256" key="3">
    <source>
        <dbReference type="SAM" id="SignalP"/>
    </source>
</evidence>
<dbReference type="InterPro" id="IPR052169">
    <property type="entry name" value="CW_Biosynth-Accessory"/>
</dbReference>
<dbReference type="Gene3D" id="3.60.21.10">
    <property type="match status" value="1"/>
</dbReference>
<name>A0ABP7A3J0_9ACTN</name>
<keyword evidence="6" id="KW-1185">Reference proteome</keyword>
<sequence>MNRRVAASLLALALGAAACGAEPVPARPTPAAPTPAASVGPTPTPGATPAPGAVTYRMPLALIVHATRPVADAPLAAARRVVAGGGERWSELGQTGGRMRVLTTDGRTAGEVLAAVRASDGVLGIVPADAVDATVRVLTVGGKHPLRDPSGYPLAVRSARPVPAVTTLTAVGDIMLGRRVAERHSDPNEPLRPFAGRLAAADVTVGNVESTLSRDGSPTQGGDSFAASPRILTGLKRSGFDVIQLANNHLGDYGDRALRRTLQRYADAGLPTVGAGRTLSQARQPVIVERDGIRIGFLATESIGETPAATATRAGTNRLNMPPRTGPLNRAALKRITADIAALDKRVDTVVVLSHWGTQYTHRPEPSQRRVAKAFADAGADLIIGGHPHWVQGMQQFGATPVVYSLGNFVFDMDFQTKTNEGVIAEAVLWDGRVKAVELVPYVIGGDFVPRPVGGGRARGILDDVWNSSRGPWADPG</sequence>
<accession>A0ABP7A3J0</accession>
<evidence type="ECO:0000313" key="6">
    <source>
        <dbReference type="Proteomes" id="UP001501490"/>
    </source>
</evidence>
<comment type="similarity">
    <text evidence="1">Belongs to the CapA family.</text>
</comment>
<organism evidence="5 6">
    <name type="scientific">Microlunatus ginsengisoli</name>
    <dbReference type="NCBI Taxonomy" id="363863"/>
    <lineage>
        <taxon>Bacteria</taxon>
        <taxon>Bacillati</taxon>
        <taxon>Actinomycetota</taxon>
        <taxon>Actinomycetes</taxon>
        <taxon>Propionibacteriales</taxon>
        <taxon>Propionibacteriaceae</taxon>
        <taxon>Microlunatus</taxon>
    </lineage>
</organism>
<feature type="domain" description="Capsule synthesis protein CapA" evidence="4">
    <location>
        <begin position="167"/>
        <end position="413"/>
    </location>
</feature>
<proteinExistence type="inferred from homology"/>
<dbReference type="SUPFAM" id="SSF56300">
    <property type="entry name" value="Metallo-dependent phosphatases"/>
    <property type="match status" value="1"/>
</dbReference>
<comment type="caution">
    <text evidence="5">The sequence shown here is derived from an EMBL/GenBank/DDBJ whole genome shotgun (WGS) entry which is preliminary data.</text>
</comment>
<feature type="region of interest" description="Disordered" evidence="2">
    <location>
        <begin position="25"/>
        <end position="51"/>
    </location>
</feature>
<evidence type="ECO:0000256" key="2">
    <source>
        <dbReference type="SAM" id="MobiDB-lite"/>
    </source>
</evidence>
<keyword evidence="3" id="KW-0732">Signal</keyword>
<feature type="signal peptide" evidence="3">
    <location>
        <begin position="1"/>
        <end position="21"/>
    </location>
</feature>
<dbReference type="EMBL" id="BAABAB010000020">
    <property type="protein sequence ID" value="GAA3624234.1"/>
    <property type="molecule type" value="Genomic_DNA"/>
</dbReference>
<evidence type="ECO:0000256" key="1">
    <source>
        <dbReference type="ARBA" id="ARBA00005662"/>
    </source>
</evidence>
<gene>
    <name evidence="5" type="ORF">GCM10022236_28220</name>
</gene>
<dbReference type="RefSeq" id="WP_344805566.1">
    <property type="nucleotide sequence ID" value="NZ_BAABAB010000020.1"/>
</dbReference>